<dbReference type="Proteomes" id="UP000648187">
    <property type="component" value="Unassembled WGS sequence"/>
</dbReference>
<evidence type="ECO:0000259" key="4">
    <source>
        <dbReference type="PROSITE" id="PS51031"/>
    </source>
</evidence>
<organism evidence="5 6">
    <name type="scientific">Spodoptera exigua</name>
    <name type="common">Beet armyworm</name>
    <name type="synonym">Noctua fulgens</name>
    <dbReference type="NCBI Taxonomy" id="7107"/>
    <lineage>
        <taxon>Eukaryota</taxon>
        <taxon>Metazoa</taxon>
        <taxon>Ecdysozoa</taxon>
        <taxon>Arthropoda</taxon>
        <taxon>Hexapoda</taxon>
        <taxon>Insecta</taxon>
        <taxon>Pterygota</taxon>
        <taxon>Neoptera</taxon>
        <taxon>Endopterygota</taxon>
        <taxon>Lepidoptera</taxon>
        <taxon>Glossata</taxon>
        <taxon>Ditrysia</taxon>
        <taxon>Noctuoidea</taxon>
        <taxon>Noctuidae</taxon>
        <taxon>Amphipyrinae</taxon>
        <taxon>Spodoptera</taxon>
    </lineage>
</organism>
<dbReference type="EMBL" id="JACKWZ010000006">
    <property type="protein sequence ID" value="KAF9423843.1"/>
    <property type="molecule type" value="Genomic_DNA"/>
</dbReference>
<feature type="domain" description="MADF" evidence="3">
    <location>
        <begin position="146"/>
        <end position="230"/>
    </location>
</feature>
<gene>
    <name evidence="5" type="ORF">HW555_000901</name>
</gene>
<dbReference type="GO" id="GO:0003677">
    <property type="term" value="F:DNA binding"/>
    <property type="evidence" value="ECO:0007669"/>
    <property type="project" value="InterPro"/>
</dbReference>
<dbReference type="InterPro" id="IPR004210">
    <property type="entry name" value="BESS_motif"/>
</dbReference>
<evidence type="ECO:0008006" key="7">
    <source>
        <dbReference type="Google" id="ProtNLM"/>
    </source>
</evidence>
<dbReference type="GO" id="GO:0005634">
    <property type="term" value="C:nucleus"/>
    <property type="evidence" value="ECO:0007669"/>
    <property type="project" value="UniProtKB-SubCell"/>
</dbReference>
<dbReference type="AlphaFoldDB" id="A0A835GTT7"/>
<evidence type="ECO:0000259" key="3">
    <source>
        <dbReference type="PROSITE" id="PS51029"/>
    </source>
</evidence>
<dbReference type="Pfam" id="PF10545">
    <property type="entry name" value="MADF_DNA_bdg"/>
    <property type="match status" value="1"/>
</dbReference>
<evidence type="ECO:0000256" key="1">
    <source>
        <dbReference type="PROSITE-ProRule" id="PRU00371"/>
    </source>
</evidence>
<accession>A0A835GTT7</accession>
<comment type="subcellular location">
    <subcellularLocation>
        <location evidence="1">Nucleus</location>
    </subcellularLocation>
</comment>
<evidence type="ECO:0000313" key="5">
    <source>
        <dbReference type="EMBL" id="KAF9423843.1"/>
    </source>
</evidence>
<feature type="compositionally biased region" description="Basic residues" evidence="2">
    <location>
        <begin position="289"/>
        <end position="298"/>
    </location>
</feature>
<reference evidence="5" key="1">
    <citation type="submission" date="2020-08" db="EMBL/GenBank/DDBJ databases">
        <title>Spodoptera exigua strain:BAW_Kor-Di-RS1 Genome sequencing and assembly.</title>
        <authorList>
            <person name="Kim J."/>
            <person name="Nam H.Y."/>
            <person name="Kwon M."/>
            <person name="Choi J.H."/>
            <person name="Cho S.R."/>
            <person name="Kim G.-H."/>
        </authorList>
    </citation>
    <scope>NUCLEOTIDE SEQUENCE</scope>
    <source>
        <strain evidence="5">BAW_Kor-Di-RS1</strain>
        <tissue evidence="5">Whole-body</tissue>
    </source>
</reference>
<feature type="non-terminal residue" evidence="5">
    <location>
        <position position="1"/>
    </location>
</feature>
<protein>
    <recommendedName>
        <fullName evidence="7">MADF domain-containing protein</fullName>
    </recommendedName>
</protein>
<dbReference type="InterPro" id="IPR006578">
    <property type="entry name" value="MADF-dom"/>
</dbReference>
<keyword evidence="6" id="KW-1185">Reference proteome</keyword>
<comment type="caution">
    <text evidence="5">The sequence shown here is derived from an EMBL/GenBank/DDBJ whole genome shotgun (WGS) entry which is preliminary data.</text>
</comment>
<feature type="compositionally biased region" description="Polar residues" evidence="2">
    <location>
        <begin position="279"/>
        <end position="288"/>
    </location>
</feature>
<evidence type="ECO:0000256" key="2">
    <source>
        <dbReference type="SAM" id="MobiDB-lite"/>
    </source>
</evidence>
<dbReference type="PROSITE" id="PS51031">
    <property type="entry name" value="BESS"/>
    <property type="match status" value="1"/>
</dbReference>
<proteinExistence type="predicted"/>
<feature type="region of interest" description="Disordered" evidence="2">
    <location>
        <begin position="243"/>
        <end position="298"/>
    </location>
</feature>
<evidence type="ECO:0000313" key="6">
    <source>
        <dbReference type="Proteomes" id="UP000648187"/>
    </source>
</evidence>
<dbReference type="SMART" id="SM00595">
    <property type="entry name" value="MADF"/>
    <property type="match status" value="1"/>
</dbReference>
<feature type="compositionally biased region" description="Polar residues" evidence="2">
    <location>
        <begin position="368"/>
        <end position="395"/>
    </location>
</feature>
<feature type="region of interest" description="Disordered" evidence="2">
    <location>
        <begin position="364"/>
        <end position="395"/>
    </location>
</feature>
<keyword evidence="1" id="KW-0539">Nucleus</keyword>
<dbReference type="PROSITE" id="PS51029">
    <property type="entry name" value="MADF"/>
    <property type="match status" value="1"/>
</dbReference>
<sequence>FVLSVGNPDNLPHCNRDVTPDFIRSAHSNTKDPHMAPVSKDYKSLASQSFCYYYQCASNAAPPTLLPTSAHAFAHINCKQDSARPTVRTHILLRTAYEDRRSSASACVPSVDRRAMETYERIQCCTDRWTDRTDVLKMNKFIDTERLITEVRLREPLWNISHVLYKDRDAKLKAWQEVCEALFPNFDEMTLTEQKDIAAIINTKSGSGGGAIKKKYIYYDHMRFLDKKHTVQVEDSLMADDSQTNISVPDFEPEPEPQPEPQPSTSTIFDTRVFEQKNTEPASQTSQNKKNRRITKSKRSINKEEFEFDKQMLQMFKENSTILQNDDMAFFTSLLPITNSFSISQKLTFRSEVLKIATKIHDGDNALSRPQSQSSSTTYFVTSPESYSSHSQTSNNITAQESEQLLTNIYPNMLPVMVSNSNVEQTDFSDLVVFKQN</sequence>
<name>A0A835GTT7_SPOEX</name>
<feature type="domain" description="BESS" evidence="4">
    <location>
        <begin position="324"/>
        <end position="363"/>
    </location>
</feature>